<accession>A0A2B7XLM9</accession>
<sequence>MQPPYDWRQPGERSGSFGPMHDFKRLTSLYTLLDVLLGHPEDSNRYHLKDVIPQQLQKNLNVLLFTIMTGKTGVGLHGMALPKRNSRSWKMQSCKTQRGTR</sequence>
<dbReference type="AlphaFoldDB" id="A0A2B7XLM9"/>
<evidence type="ECO:0000313" key="2">
    <source>
        <dbReference type="Proteomes" id="UP000224634"/>
    </source>
</evidence>
<gene>
    <name evidence="1" type="ORF">AJ80_07642</name>
</gene>
<comment type="caution">
    <text evidence="1">The sequence shown here is derived from an EMBL/GenBank/DDBJ whole genome shotgun (WGS) entry which is preliminary data.</text>
</comment>
<protein>
    <submittedName>
        <fullName evidence="1">Uncharacterized protein</fullName>
    </submittedName>
</protein>
<keyword evidence="2" id="KW-1185">Reference proteome</keyword>
<reference evidence="1 2" key="1">
    <citation type="submission" date="2017-10" db="EMBL/GenBank/DDBJ databases">
        <title>Comparative genomics in systemic dimorphic fungi from Ajellomycetaceae.</title>
        <authorList>
            <person name="Munoz J.F."/>
            <person name="Mcewen J.G."/>
            <person name="Clay O.K."/>
            <person name="Cuomo C.A."/>
        </authorList>
    </citation>
    <scope>NUCLEOTIDE SEQUENCE [LARGE SCALE GENOMIC DNA]</scope>
    <source>
        <strain evidence="1 2">UAMH7299</strain>
    </source>
</reference>
<name>A0A2B7XLM9_POLH7</name>
<proteinExistence type="predicted"/>
<dbReference type="Proteomes" id="UP000224634">
    <property type="component" value="Unassembled WGS sequence"/>
</dbReference>
<dbReference type="EMBL" id="PDNA01000151">
    <property type="protein sequence ID" value="PGH09691.1"/>
    <property type="molecule type" value="Genomic_DNA"/>
</dbReference>
<organism evidence="1 2">
    <name type="scientific">Polytolypa hystricis (strain UAMH7299)</name>
    <dbReference type="NCBI Taxonomy" id="1447883"/>
    <lineage>
        <taxon>Eukaryota</taxon>
        <taxon>Fungi</taxon>
        <taxon>Dikarya</taxon>
        <taxon>Ascomycota</taxon>
        <taxon>Pezizomycotina</taxon>
        <taxon>Eurotiomycetes</taxon>
        <taxon>Eurotiomycetidae</taxon>
        <taxon>Onygenales</taxon>
        <taxon>Onygenales incertae sedis</taxon>
        <taxon>Polytolypa</taxon>
    </lineage>
</organism>
<evidence type="ECO:0000313" key="1">
    <source>
        <dbReference type="EMBL" id="PGH09691.1"/>
    </source>
</evidence>